<evidence type="ECO:0000313" key="3">
    <source>
        <dbReference type="EMBL" id="EAT44314.1"/>
    </source>
</evidence>
<organism evidence="3 4">
    <name type="scientific">Aedes aegypti</name>
    <name type="common">Yellowfever mosquito</name>
    <name type="synonym">Culex aegypti</name>
    <dbReference type="NCBI Taxonomy" id="7159"/>
    <lineage>
        <taxon>Eukaryota</taxon>
        <taxon>Metazoa</taxon>
        <taxon>Ecdysozoa</taxon>
        <taxon>Arthropoda</taxon>
        <taxon>Hexapoda</taxon>
        <taxon>Insecta</taxon>
        <taxon>Pterygota</taxon>
        <taxon>Neoptera</taxon>
        <taxon>Endopterygota</taxon>
        <taxon>Diptera</taxon>
        <taxon>Nematocera</taxon>
        <taxon>Culicoidea</taxon>
        <taxon>Culicidae</taxon>
        <taxon>Culicinae</taxon>
        <taxon>Aedini</taxon>
        <taxon>Aedes</taxon>
        <taxon>Stegomyia</taxon>
    </lineage>
</organism>
<name>A0A1S4F7E8_AEDAE</name>
<dbReference type="KEGG" id="aag:5564548"/>
<evidence type="ECO:0000256" key="2">
    <source>
        <dbReference type="SAM" id="SignalP"/>
    </source>
</evidence>
<sequence>MLFWFLEFRWIVYFFVVSRSIFVRQQELSGINFRRSKLSLKDSQIAMSEPDYIDTDYESDEYYDEQGRKVKEFESFTETEPEVEQGYPCATNGQAEDVDFTADDAEYVSFQQMELNREEPLEQTRNIETGSSKLEEFSRKLASSSKGSSLTHPGYTKEDMSPTVRDPRCKSDTLLACLWPVYVGNFRCENRSDEFDSVREYFAWKGLHVRLWFRNIDEYHRDFQSKAGIYDMLVYFVSERDADYAIRKCHREIYKGYPLNVFPGREPVYFDPSRSLQATRMKSGRIYSELFFEKHVKFIQKVTVTCAVKFDTRSGAMEFASTADKAKAQFGERLFKFKPVPHRLRKQRFLEQDILDQIEAYLAYHPNALQMDPNDKYANMLLRNERPNVDPKPKQPVLPLRRGPTKQMQQKRLQQKISRERRRIAKAMAEGRKPRCFDRNKPAKQRFKKMVQKMKQGFQNGVGEF</sequence>
<proteinExistence type="predicted"/>
<dbReference type="EMBL" id="CH477299">
    <property type="protein sequence ID" value="EAT44314.1"/>
    <property type="molecule type" value="Genomic_DNA"/>
</dbReference>
<evidence type="ECO:0000313" key="4">
    <source>
        <dbReference type="Proteomes" id="UP000682892"/>
    </source>
</evidence>
<reference evidence="3" key="3">
    <citation type="submission" date="2012-09" db="EMBL/GenBank/DDBJ databases">
        <authorList>
            <consortium name="VectorBase"/>
        </authorList>
    </citation>
    <scope>NUCLEOTIDE SEQUENCE</scope>
    <source>
        <strain evidence="3">Liverpool</strain>
    </source>
</reference>
<dbReference type="OrthoDB" id="7764321at2759"/>
<gene>
    <name evidence="3" type="ORF">AaeL_AAEL004316</name>
</gene>
<evidence type="ECO:0000256" key="1">
    <source>
        <dbReference type="SAM" id="MobiDB-lite"/>
    </source>
</evidence>
<protein>
    <submittedName>
        <fullName evidence="3">AAEL004316-PA</fullName>
    </submittedName>
</protein>
<accession>A0A1S4F7E8</accession>
<feature type="chain" id="PRO_5036470550" evidence="2">
    <location>
        <begin position="21"/>
        <end position="465"/>
    </location>
</feature>
<dbReference type="HOGENOM" id="CLU_047048_0_0_1"/>
<feature type="signal peptide" evidence="2">
    <location>
        <begin position="1"/>
        <end position="20"/>
    </location>
</feature>
<dbReference type="OMA" id="YVGNFRC"/>
<keyword evidence="2" id="KW-0732">Signal</keyword>
<feature type="region of interest" description="Disordered" evidence="1">
    <location>
        <begin position="386"/>
        <end position="407"/>
    </location>
</feature>
<feature type="region of interest" description="Disordered" evidence="1">
    <location>
        <begin position="142"/>
        <end position="163"/>
    </location>
</feature>
<dbReference type="Proteomes" id="UP000682892">
    <property type="component" value="Unassembled WGS sequence"/>
</dbReference>
<reference evidence="3" key="1">
    <citation type="submission" date="2005-10" db="EMBL/GenBank/DDBJ databases">
        <authorList>
            <person name="Loftus B.J."/>
            <person name="Nene V.M."/>
            <person name="Hannick L.I."/>
            <person name="Bidwell S."/>
            <person name="Haas B."/>
            <person name="Amedeo P."/>
            <person name="Orvis J."/>
            <person name="Wortman J.R."/>
            <person name="White O.R."/>
            <person name="Salzberg S."/>
            <person name="Shumway M."/>
            <person name="Koo H."/>
            <person name="Zhao Y."/>
            <person name="Holmes M."/>
            <person name="Miller J."/>
            <person name="Schatz M."/>
            <person name="Pop M."/>
            <person name="Pai G."/>
            <person name="Utterback T."/>
            <person name="Rogers Y.-H."/>
            <person name="Kravitz S."/>
            <person name="Fraser C.M."/>
        </authorList>
    </citation>
    <scope>NUCLEOTIDE SEQUENCE</scope>
    <source>
        <strain evidence="3">Liverpool</strain>
    </source>
</reference>
<dbReference type="AlphaFoldDB" id="A0A1S4F7E8"/>
<reference evidence="3" key="2">
    <citation type="journal article" date="2007" name="Science">
        <title>Genome sequence of Aedes aegypti, a major arbovirus vector.</title>
        <authorList>
            <person name="Nene V."/>
            <person name="Wortman J.R."/>
            <person name="Lawson D."/>
            <person name="Haas B."/>
            <person name="Kodira C."/>
            <person name="Tu Z.J."/>
            <person name="Loftus B."/>
            <person name="Xi Z."/>
            <person name="Megy K."/>
            <person name="Grabherr M."/>
            <person name="Ren Q."/>
            <person name="Zdobnov E.M."/>
            <person name="Lobo N.F."/>
            <person name="Campbell K.S."/>
            <person name="Brown S.E."/>
            <person name="Bonaldo M.F."/>
            <person name="Zhu J."/>
            <person name="Sinkins S.P."/>
            <person name="Hogenkamp D.G."/>
            <person name="Amedeo P."/>
            <person name="Arensburger P."/>
            <person name="Atkinson P.W."/>
            <person name="Bidwell S."/>
            <person name="Biedler J."/>
            <person name="Birney E."/>
            <person name="Bruggner R.V."/>
            <person name="Costas J."/>
            <person name="Coy M.R."/>
            <person name="Crabtree J."/>
            <person name="Crawford M."/>
            <person name="Debruyn B."/>
            <person name="Decaprio D."/>
            <person name="Eiglmeier K."/>
            <person name="Eisenstadt E."/>
            <person name="El-Dorry H."/>
            <person name="Gelbart W.M."/>
            <person name="Gomes S.L."/>
            <person name="Hammond M."/>
            <person name="Hannick L.I."/>
            <person name="Hogan J.R."/>
            <person name="Holmes M.H."/>
            <person name="Jaffe D."/>
            <person name="Johnston J.S."/>
            <person name="Kennedy R.C."/>
            <person name="Koo H."/>
            <person name="Kravitz S."/>
            <person name="Kriventseva E.V."/>
            <person name="Kulp D."/>
            <person name="Labutti K."/>
            <person name="Lee E."/>
            <person name="Li S."/>
            <person name="Lovin D.D."/>
            <person name="Mao C."/>
            <person name="Mauceli E."/>
            <person name="Menck C.F."/>
            <person name="Miller J.R."/>
            <person name="Montgomery P."/>
            <person name="Mori A."/>
            <person name="Nascimento A.L."/>
            <person name="Naveira H.F."/>
            <person name="Nusbaum C."/>
            <person name="O'leary S."/>
            <person name="Orvis J."/>
            <person name="Pertea M."/>
            <person name="Quesneville H."/>
            <person name="Reidenbach K.R."/>
            <person name="Rogers Y.H."/>
            <person name="Roth C.W."/>
            <person name="Schneider J.R."/>
            <person name="Schatz M."/>
            <person name="Shumway M."/>
            <person name="Stanke M."/>
            <person name="Stinson E.O."/>
            <person name="Tubio J.M."/>
            <person name="Vanzee J.P."/>
            <person name="Verjovski-Almeida S."/>
            <person name="Werner D."/>
            <person name="White O."/>
            <person name="Wyder S."/>
            <person name="Zeng Q."/>
            <person name="Zhao Q."/>
            <person name="Zhao Y."/>
            <person name="Hill C.A."/>
            <person name="Raikhel A.S."/>
            <person name="Soares M.B."/>
            <person name="Knudson D.L."/>
            <person name="Lee N.H."/>
            <person name="Galagan J."/>
            <person name="Salzberg S.L."/>
            <person name="Paulsen I.T."/>
            <person name="Dimopoulos G."/>
            <person name="Collins F.H."/>
            <person name="Birren B."/>
            <person name="Fraser-Liggett C.M."/>
            <person name="Severson D.W."/>
        </authorList>
    </citation>
    <scope>NUCLEOTIDE SEQUENCE [LARGE SCALE GENOMIC DNA]</scope>
    <source>
        <strain evidence="3">Liverpool</strain>
    </source>
</reference>